<dbReference type="NCBIfam" id="TIGR01730">
    <property type="entry name" value="RND_mfp"/>
    <property type="match status" value="1"/>
</dbReference>
<evidence type="ECO:0000259" key="6">
    <source>
        <dbReference type="Pfam" id="PF25954"/>
    </source>
</evidence>
<dbReference type="Gene3D" id="1.10.287.470">
    <property type="entry name" value="Helix hairpin bin"/>
    <property type="match status" value="1"/>
</dbReference>
<evidence type="ECO:0000313" key="8">
    <source>
        <dbReference type="EMBL" id="CAH2400157.1"/>
    </source>
</evidence>
<evidence type="ECO:0000256" key="2">
    <source>
        <dbReference type="ARBA" id="ARBA00009477"/>
    </source>
</evidence>
<evidence type="ECO:0000256" key="4">
    <source>
        <dbReference type="SAM" id="Coils"/>
    </source>
</evidence>
<dbReference type="Proteomes" id="UP001152604">
    <property type="component" value="Unassembled WGS sequence"/>
</dbReference>
<dbReference type="InterPro" id="IPR058625">
    <property type="entry name" value="MdtA-like_BSH"/>
</dbReference>
<feature type="domain" description="CusB-like beta-barrel" evidence="6">
    <location>
        <begin position="238"/>
        <end position="308"/>
    </location>
</feature>
<evidence type="ECO:0000259" key="7">
    <source>
        <dbReference type="Pfam" id="PF25967"/>
    </source>
</evidence>
<name>A0ABM9DVG6_9HYPH</name>
<protein>
    <submittedName>
        <fullName evidence="8">Efflux transporter periplasmic adaptor subunit</fullName>
    </submittedName>
</protein>
<accession>A0ABM9DVG6</accession>
<comment type="subcellular location">
    <subcellularLocation>
        <location evidence="1">Cell envelope</location>
    </subcellularLocation>
</comment>
<keyword evidence="3" id="KW-0813">Transport</keyword>
<sequence>MTVSARRAAMSTIHLQFGSTQVPLSKSIMNRLPSIGPALVVVAALGLAGCSQEKVEVKDIVRPVKVVEIAKANDTRELSYSGSVRARTEMNLGFRINGKITERLVDIGQRVKPGDVLARIDPADYDLSVNSAEASLEAAERQVETTGLARRRAEQLFAKNFASKSQLEQATLSYDQAVATRNSARSSLDQAKNQVLYTDLKADRNGIVTAVTADVGQVVGPGTPVVTVAVDGEKEVLIAVPEMDIAQFKPGKDVKASFWSDDALMLDGKVREVAGSADQQSRTFAVRVSLPNDPRVLLGMTANIEASAANNSPQSVSIPLSALAQREGQQIVWTVDRNGETVHARPIKVAEFTADGVHVAEGLNPGDVVVAAGTQFMTENLKVKLTGEAVQQSASADDNGDAAKRVR</sequence>
<evidence type="ECO:0000259" key="5">
    <source>
        <dbReference type="Pfam" id="PF25917"/>
    </source>
</evidence>
<dbReference type="Gene3D" id="2.40.30.170">
    <property type="match status" value="1"/>
</dbReference>
<dbReference type="InterPro" id="IPR058792">
    <property type="entry name" value="Beta-barrel_RND_2"/>
</dbReference>
<feature type="domain" description="Multidrug resistance protein MdtA-like C-terminal permuted SH3" evidence="7">
    <location>
        <begin position="315"/>
        <end position="375"/>
    </location>
</feature>
<dbReference type="SUPFAM" id="SSF111369">
    <property type="entry name" value="HlyD-like secretion proteins"/>
    <property type="match status" value="1"/>
</dbReference>
<dbReference type="PANTHER" id="PTHR30469">
    <property type="entry name" value="MULTIDRUG RESISTANCE PROTEIN MDTA"/>
    <property type="match status" value="1"/>
</dbReference>
<comment type="caution">
    <text evidence="8">The sequence shown here is derived from an EMBL/GenBank/DDBJ whole genome shotgun (WGS) entry which is preliminary data.</text>
</comment>
<proteinExistence type="inferred from homology"/>
<dbReference type="Pfam" id="PF25967">
    <property type="entry name" value="RND-MFP_C"/>
    <property type="match status" value="1"/>
</dbReference>
<organism evidence="8 9">
    <name type="scientific">Mesorhizobium ventifaucium</name>
    <dbReference type="NCBI Taxonomy" id="666020"/>
    <lineage>
        <taxon>Bacteria</taxon>
        <taxon>Pseudomonadati</taxon>
        <taxon>Pseudomonadota</taxon>
        <taxon>Alphaproteobacteria</taxon>
        <taxon>Hyphomicrobiales</taxon>
        <taxon>Phyllobacteriaceae</taxon>
        <taxon>Mesorhizobium</taxon>
    </lineage>
</organism>
<dbReference type="Pfam" id="PF25954">
    <property type="entry name" value="Beta-barrel_RND_2"/>
    <property type="match status" value="1"/>
</dbReference>
<dbReference type="InterPro" id="IPR006143">
    <property type="entry name" value="RND_pump_MFP"/>
</dbReference>
<dbReference type="PANTHER" id="PTHR30469:SF15">
    <property type="entry name" value="HLYD FAMILY OF SECRETION PROTEINS"/>
    <property type="match status" value="1"/>
</dbReference>
<evidence type="ECO:0000313" key="9">
    <source>
        <dbReference type="Proteomes" id="UP001152604"/>
    </source>
</evidence>
<gene>
    <name evidence="8" type="ORF">MES4922_230179</name>
</gene>
<feature type="domain" description="Multidrug resistance protein MdtA-like barrel-sandwich hybrid" evidence="5">
    <location>
        <begin position="93"/>
        <end position="227"/>
    </location>
</feature>
<keyword evidence="4" id="KW-0175">Coiled coil</keyword>
<dbReference type="Pfam" id="PF25917">
    <property type="entry name" value="BSH_RND"/>
    <property type="match status" value="1"/>
</dbReference>
<dbReference type="EMBL" id="CAKXZS010000016">
    <property type="protein sequence ID" value="CAH2400157.1"/>
    <property type="molecule type" value="Genomic_DNA"/>
</dbReference>
<keyword evidence="9" id="KW-1185">Reference proteome</keyword>
<feature type="coiled-coil region" evidence="4">
    <location>
        <begin position="136"/>
        <end position="194"/>
    </location>
</feature>
<evidence type="ECO:0000256" key="3">
    <source>
        <dbReference type="ARBA" id="ARBA00022448"/>
    </source>
</evidence>
<dbReference type="Gene3D" id="2.40.50.100">
    <property type="match status" value="1"/>
</dbReference>
<dbReference type="InterPro" id="IPR058627">
    <property type="entry name" value="MdtA-like_C"/>
</dbReference>
<comment type="similarity">
    <text evidence="2">Belongs to the membrane fusion protein (MFP) (TC 8.A.1) family.</text>
</comment>
<dbReference type="Gene3D" id="2.40.420.20">
    <property type="match status" value="1"/>
</dbReference>
<evidence type="ECO:0000256" key="1">
    <source>
        <dbReference type="ARBA" id="ARBA00004196"/>
    </source>
</evidence>
<reference evidence="8" key="1">
    <citation type="submission" date="2022-03" db="EMBL/GenBank/DDBJ databases">
        <authorList>
            <person name="Brunel B."/>
        </authorList>
    </citation>
    <scope>NUCLEOTIDE SEQUENCE</scope>
    <source>
        <strain evidence="8">STM4922sample</strain>
    </source>
</reference>